<reference evidence="4" key="1">
    <citation type="submission" date="2015-10" db="EMBL/GenBank/DDBJ databases">
        <authorList>
            <person name="Lehtovirta-Morley L.E."/>
            <person name="Vieille C."/>
        </authorList>
    </citation>
    <scope>NUCLEOTIDE SEQUENCE [LARGE SCALE GENOMIC DNA]</scope>
</reference>
<accession>A0A128A3B0</accession>
<evidence type="ECO:0000256" key="2">
    <source>
        <dbReference type="PIRSR" id="PIRSR000149-1"/>
    </source>
</evidence>
<dbReference type="KEGG" id="ndv:NDEV_1047"/>
<keyword evidence="1 3" id="KW-0560">Oxidoreductase</keyword>
<organism evidence="3 4">
    <name type="scientific">Nitrosotalea devaniterrae</name>
    <dbReference type="NCBI Taxonomy" id="1078905"/>
    <lineage>
        <taxon>Archaea</taxon>
        <taxon>Nitrososphaerota</taxon>
        <taxon>Nitrososphaeria</taxon>
        <taxon>Nitrosotaleales</taxon>
        <taxon>Nitrosotaleaceae</taxon>
        <taxon>Nitrosotalea</taxon>
    </lineage>
</organism>
<gene>
    <name evidence="3" type="primary">gap</name>
    <name evidence="3" type="ORF">NDEV_1047</name>
</gene>
<dbReference type="InterPro" id="IPR036291">
    <property type="entry name" value="NAD(P)-bd_dom_sf"/>
</dbReference>
<dbReference type="Gene3D" id="3.40.50.720">
    <property type="entry name" value="NAD(P)-binding Rossmann-like Domain"/>
    <property type="match status" value="1"/>
</dbReference>
<dbReference type="SUPFAM" id="SSF55347">
    <property type="entry name" value="Glyceraldehyde-3-phosphate dehydrogenase-like, C-terminal domain"/>
    <property type="match status" value="1"/>
</dbReference>
<dbReference type="EC" id="1.2.1.59" evidence="3"/>
<dbReference type="EMBL" id="LN890280">
    <property type="protein sequence ID" value="CUR51812.1"/>
    <property type="molecule type" value="Genomic_DNA"/>
</dbReference>
<protein>
    <submittedName>
        <fullName evidence="3">Glyceraldehyde 3-phosphate dehydrogenase (NAD(P)+) (Phosphorylating)</fullName>
        <ecNumber evidence="3">1.2.1.59</ecNumber>
    </submittedName>
</protein>
<dbReference type="InterPro" id="IPR020831">
    <property type="entry name" value="GlycerAld/Erythrose_P_DH"/>
</dbReference>
<dbReference type="CDD" id="cd18127">
    <property type="entry name" value="GAPDH_II_C"/>
    <property type="match status" value="1"/>
</dbReference>
<name>A0A128A3B0_9ARCH</name>
<dbReference type="AlphaFoldDB" id="A0A128A3B0"/>
<evidence type="ECO:0000313" key="4">
    <source>
        <dbReference type="Proteomes" id="UP000196239"/>
    </source>
</evidence>
<dbReference type="GO" id="GO:0043891">
    <property type="term" value="F:glyceraldehyde-3-phosphate dehydrogenase [NAD(P)+] (phosphorylating) activity"/>
    <property type="evidence" value="ECO:0007669"/>
    <property type="project" value="UniProtKB-EC"/>
</dbReference>
<feature type="active site" description="Nucleophile" evidence="2">
    <location>
        <position position="142"/>
    </location>
</feature>
<sequence length="349" mass="39644">MKKVFVNGYGSIGSRIIQFIADDKDIEVIGVGKYSPDDKVADAISRGFHVYVPKAKTDAFKNYKISGAIEDVISQSDLVIDASPGGVGYENKKTLYEPKNVSAIFQGGEKIGGDESVAGLIFNSRVNYEKAFDSKYVMQGSCNVTGMGRILQPLKEKYGKKLKRFDATLLRRWADLEDSKTQVKDSIEWTRKPHHNEDVKSYMGADTPLFIRALKVPTRQMHVHLMDIRFDGPAPSAQEIIDLYKNEYGVATLYNAKGTKDIRDYAESIKFNFKDTNMIHIHADVTEVQDDTVKLTYSDDQTGIVVPENHLLMQAMLFKRKREDAFKHTEELFHMEEKKKLLQEHFAKK</sequence>
<dbReference type="Proteomes" id="UP000196239">
    <property type="component" value="Chromosome 1"/>
</dbReference>
<dbReference type="NCBIfam" id="NF003251">
    <property type="entry name" value="PRK04207.1"/>
    <property type="match status" value="1"/>
</dbReference>
<dbReference type="SUPFAM" id="SSF51735">
    <property type="entry name" value="NAD(P)-binding Rossmann-fold domains"/>
    <property type="match status" value="1"/>
</dbReference>
<proteinExistence type="predicted"/>
<evidence type="ECO:0000313" key="3">
    <source>
        <dbReference type="EMBL" id="CUR51812.1"/>
    </source>
</evidence>
<dbReference type="Gene3D" id="3.30.360.10">
    <property type="entry name" value="Dihydrodipicolinate Reductase, domain 2"/>
    <property type="match status" value="1"/>
</dbReference>
<dbReference type="CDD" id="cd02278">
    <property type="entry name" value="GAPDH_II_N"/>
    <property type="match status" value="1"/>
</dbReference>
<keyword evidence="4" id="KW-1185">Reference proteome</keyword>
<dbReference type="PIRSF" id="PIRSF000149">
    <property type="entry name" value="GAP_DH"/>
    <property type="match status" value="1"/>
</dbReference>
<evidence type="ECO:0000256" key="1">
    <source>
        <dbReference type="ARBA" id="ARBA00023002"/>
    </source>
</evidence>